<comment type="caution">
    <text evidence="2">The sequence shown here is derived from an EMBL/GenBank/DDBJ whole genome shotgun (WGS) entry which is preliminary data.</text>
</comment>
<reference evidence="2 3" key="1">
    <citation type="submission" date="2018-03" db="EMBL/GenBank/DDBJ databases">
        <title>Genomic Encyclopedia of Archaeal and Bacterial Type Strains, Phase II (KMG-II): from individual species to whole genera.</title>
        <authorList>
            <person name="Goeker M."/>
        </authorList>
    </citation>
    <scope>NUCLEOTIDE SEQUENCE [LARGE SCALE GENOMIC DNA]</scope>
    <source>
        <strain evidence="2 3">DSM 28229</strain>
    </source>
</reference>
<dbReference type="Pfam" id="PF01323">
    <property type="entry name" value="DSBA"/>
    <property type="match status" value="1"/>
</dbReference>
<dbReference type="CDD" id="cd03025">
    <property type="entry name" value="DsbA_FrnE_like"/>
    <property type="match status" value="1"/>
</dbReference>
<dbReference type="Gene3D" id="3.40.30.10">
    <property type="entry name" value="Glutaredoxin"/>
    <property type="match status" value="1"/>
</dbReference>
<evidence type="ECO:0000259" key="1">
    <source>
        <dbReference type="Pfam" id="PF01323"/>
    </source>
</evidence>
<dbReference type="InterPro" id="IPR036249">
    <property type="entry name" value="Thioredoxin-like_sf"/>
</dbReference>
<keyword evidence="3" id="KW-1185">Reference proteome</keyword>
<proteinExistence type="predicted"/>
<dbReference type="InterPro" id="IPR001853">
    <property type="entry name" value="DSBA-like_thioredoxin_dom"/>
</dbReference>
<organism evidence="2 3">
    <name type="scientific">Sediminitomix flava</name>
    <dbReference type="NCBI Taxonomy" id="379075"/>
    <lineage>
        <taxon>Bacteria</taxon>
        <taxon>Pseudomonadati</taxon>
        <taxon>Bacteroidota</taxon>
        <taxon>Cytophagia</taxon>
        <taxon>Cytophagales</taxon>
        <taxon>Flammeovirgaceae</taxon>
        <taxon>Sediminitomix</taxon>
    </lineage>
</organism>
<dbReference type="EMBL" id="QGDO01000001">
    <property type="protein sequence ID" value="PWJ44867.1"/>
    <property type="molecule type" value="Genomic_DNA"/>
</dbReference>
<evidence type="ECO:0000313" key="3">
    <source>
        <dbReference type="Proteomes" id="UP000245535"/>
    </source>
</evidence>
<dbReference type="AlphaFoldDB" id="A0A316A529"/>
<protein>
    <recommendedName>
        <fullName evidence="1">DSBA-like thioredoxin domain-containing protein</fullName>
    </recommendedName>
</protein>
<feature type="domain" description="DSBA-like thioredoxin" evidence="1">
    <location>
        <begin position="10"/>
        <end position="186"/>
    </location>
</feature>
<dbReference type="RefSeq" id="WP_109616334.1">
    <property type="nucleotide sequence ID" value="NZ_QGDO01000001.1"/>
</dbReference>
<dbReference type="GO" id="GO:0016491">
    <property type="term" value="F:oxidoreductase activity"/>
    <property type="evidence" value="ECO:0007669"/>
    <property type="project" value="InterPro"/>
</dbReference>
<name>A0A316A529_SEDFL</name>
<dbReference type="Gene3D" id="1.10.472.60">
    <property type="entry name" value="putative protein disulfide isomerase domain"/>
    <property type="match status" value="1"/>
</dbReference>
<accession>A0A316A529</accession>
<dbReference type="Proteomes" id="UP000245535">
    <property type="component" value="Unassembled WGS sequence"/>
</dbReference>
<gene>
    <name evidence="2" type="ORF">BC781_1011256</name>
</gene>
<dbReference type="SUPFAM" id="SSF52833">
    <property type="entry name" value="Thioredoxin-like"/>
    <property type="match status" value="1"/>
</dbReference>
<dbReference type="OrthoDB" id="9813770at2"/>
<sequence>MLFDNNTFYLFTDPMCPWCYAISKELDVFLQKYPEFKLEVILGGLRRNDPSLITPEKGKAIEKSWERVTAMSGVKFGEDIFSELTKEHFTYNTEEACRAVVTFRELQPNKTFSFLEDVHELFFIHGKDLRDLDSYTPLLHKYKVDQITFAARYYSDEMRKITYDDYALSKQVGAKNFPTLTFMQNGELNALSTGYRLAVDLEKVMEKILNT</sequence>
<evidence type="ECO:0000313" key="2">
    <source>
        <dbReference type="EMBL" id="PWJ44867.1"/>
    </source>
</evidence>